<dbReference type="InterPro" id="IPR017871">
    <property type="entry name" value="ABC_transporter-like_CS"/>
</dbReference>
<evidence type="ECO:0000256" key="2">
    <source>
        <dbReference type="ARBA" id="ARBA00022741"/>
    </source>
</evidence>
<dbReference type="SMART" id="SM00382">
    <property type="entry name" value="AAA"/>
    <property type="match status" value="1"/>
</dbReference>
<dbReference type="PROSITE" id="PS00211">
    <property type="entry name" value="ABC_TRANSPORTER_1"/>
    <property type="match status" value="1"/>
</dbReference>
<keyword evidence="4" id="KW-1278">Translocase</keyword>
<evidence type="ECO:0000313" key="7">
    <source>
        <dbReference type="EMBL" id="PEN07740.1"/>
    </source>
</evidence>
<sequence length="278" mass="29450">MLSLSDITVQIGGSTLIHQVDLTVQPGTLTAVVGPNGAGKTTLLRVASGELTPSTGTVSMDDQPLAACSNREVARRRAVLAQQSHLRFAFPVLQVVLMGRTPHLNGAETARDWQIAESALAAVGLADFAERSFPTLSGGEQQRVQLARALAQIWTPPPSGNRYLLLDEPTASLDLAHQHRVLTTAAQRAQDGVGVLAILHDLNLAAQYADQVVMLRDGQVYESGAPAEVLTPSAVQSVFGCPVCVIDHPTQGCPLIVAERDMRAAPDHTASPHTFASH</sequence>
<gene>
    <name evidence="7" type="ORF">CRI93_07080</name>
</gene>
<dbReference type="SUPFAM" id="SSF52540">
    <property type="entry name" value="P-loop containing nucleoside triphosphate hydrolases"/>
    <property type="match status" value="1"/>
</dbReference>
<dbReference type="Gene3D" id="3.40.50.300">
    <property type="entry name" value="P-loop containing nucleotide triphosphate hydrolases"/>
    <property type="match status" value="1"/>
</dbReference>
<evidence type="ECO:0000256" key="5">
    <source>
        <dbReference type="ARBA" id="ARBA00037066"/>
    </source>
</evidence>
<dbReference type="Pfam" id="PF00005">
    <property type="entry name" value="ABC_tran"/>
    <property type="match status" value="1"/>
</dbReference>
<reference evidence="7 8" key="1">
    <citation type="submission" date="2017-10" db="EMBL/GenBank/DDBJ databases">
        <title>Draft genome of Longimonas halophila.</title>
        <authorList>
            <person name="Goh K.M."/>
            <person name="Shamsir M.S."/>
            <person name="Lim S.W."/>
        </authorList>
    </citation>
    <scope>NUCLEOTIDE SEQUENCE [LARGE SCALE GENOMIC DNA]</scope>
    <source>
        <strain evidence="7 8">KCTC 42399</strain>
    </source>
</reference>
<organism evidence="7 8">
    <name type="scientific">Longimonas halophila</name>
    <dbReference type="NCBI Taxonomy" id="1469170"/>
    <lineage>
        <taxon>Bacteria</taxon>
        <taxon>Pseudomonadati</taxon>
        <taxon>Rhodothermota</taxon>
        <taxon>Rhodothermia</taxon>
        <taxon>Rhodothermales</taxon>
        <taxon>Salisaetaceae</taxon>
        <taxon>Longimonas</taxon>
    </lineage>
</organism>
<comment type="function">
    <text evidence="5">Part of the ABC transporter complex HmuTUV involved in hemin import. Responsible for energy coupling to the transport system.</text>
</comment>
<evidence type="ECO:0000259" key="6">
    <source>
        <dbReference type="PROSITE" id="PS50893"/>
    </source>
</evidence>
<keyword evidence="1" id="KW-0813">Transport</keyword>
<keyword evidence="2" id="KW-0547">Nucleotide-binding</keyword>
<feature type="domain" description="ABC transporter" evidence="6">
    <location>
        <begin position="2"/>
        <end position="242"/>
    </location>
</feature>
<evidence type="ECO:0000256" key="3">
    <source>
        <dbReference type="ARBA" id="ARBA00022840"/>
    </source>
</evidence>
<keyword evidence="8" id="KW-1185">Reference proteome</keyword>
<evidence type="ECO:0000256" key="4">
    <source>
        <dbReference type="ARBA" id="ARBA00022967"/>
    </source>
</evidence>
<dbReference type="CDD" id="cd03214">
    <property type="entry name" value="ABC_Iron-Siderophores_B12_Hemin"/>
    <property type="match status" value="1"/>
</dbReference>
<dbReference type="InterPro" id="IPR003439">
    <property type="entry name" value="ABC_transporter-like_ATP-bd"/>
</dbReference>
<dbReference type="GO" id="GO:0005524">
    <property type="term" value="F:ATP binding"/>
    <property type="evidence" value="ECO:0007669"/>
    <property type="project" value="UniProtKB-KW"/>
</dbReference>
<evidence type="ECO:0000256" key="1">
    <source>
        <dbReference type="ARBA" id="ARBA00022448"/>
    </source>
</evidence>
<dbReference type="AlphaFoldDB" id="A0A2H3NMA5"/>
<dbReference type="EMBL" id="PDEP01000005">
    <property type="protein sequence ID" value="PEN07740.1"/>
    <property type="molecule type" value="Genomic_DNA"/>
</dbReference>
<dbReference type="InterPro" id="IPR003593">
    <property type="entry name" value="AAA+_ATPase"/>
</dbReference>
<dbReference type="PANTHER" id="PTHR42794">
    <property type="entry name" value="HEMIN IMPORT ATP-BINDING PROTEIN HMUV"/>
    <property type="match status" value="1"/>
</dbReference>
<dbReference type="PROSITE" id="PS50893">
    <property type="entry name" value="ABC_TRANSPORTER_2"/>
    <property type="match status" value="1"/>
</dbReference>
<dbReference type="GO" id="GO:0016887">
    <property type="term" value="F:ATP hydrolysis activity"/>
    <property type="evidence" value="ECO:0007669"/>
    <property type="project" value="InterPro"/>
</dbReference>
<evidence type="ECO:0000313" key="8">
    <source>
        <dbReference type="Proteomes" id="UP000221024"/>
    </source>
</evidence>
<dbReference type="FunFam" id="3.40.50.300:FF:000134">
    <property type="entry name" value="Iron-enterobactin ABC transporter ATP-binding protein"/>
    <property type="match status" value="1"/>
</dbReference>
<proteinExistence type="predicted"/>
<dbReference type="InterPro" id="IPR027417">
    <property type="entry name" value="P-loop_NTPase"/>
</dbReference>
<name>A0A2H3NMA5_9BACT</name>
<dbReference type="NCBIfam" id="NF010068">
    <property type="entry name" value="PRK13548.1"/>
    <property type="match status" value="1"/>
</dbReference>
<protein>
    <submittedName>
        <fullName evidence="7">Heme ABC transporter ATP-binding protein</fullName>
    </submittedName>
</protein>
<dbReference type="Proteomes" id="UP000221024">
    <property type="component" value="Unassembled WGS sequence"/>
</dbReference>
<keyword evidence="3 7" id="KW-0067">ATP-binding</keyword>
<dbReference type="RefSeq" id="WP_098061927.1">
    <property type="nucleotide sequence ID" value="NZ_PDEP01000005.1"/>
</dbReference>
<comment type="caution">
    <text evidence="7">The sequence shown here is derived from an EMBL/GenBank/DDBJ whole genome shotgun (WGS) entry which is preliminary data.</text>
</comment>
<accession>A0A2H3NMA5</accession>
<dbReference type="PANTHER" id="PTHR42794:SF1">
    <property type="entry name" value="HEMIN IMPORT ATP-BINDING PROTEIN HMUV"/>
    <property type="match status" value="1"/>
</dbReference>
<dbReference type="OrthoDB" id="9806726at2"/>